<dbReference type="InterPro" id="IPR016181">
    <property type="entry name" value="Acyl_CoA_acyltransferase"/>
</dbReference>
<proteinExistence type="predicted"/>
<name>A0A7C9J4B6_9LACO</name>
<gene>
    <name evidence="2" type="ORF">GB992_09470</name>
</gene>
<keyword evidence="2" id="KW-0808">Transferase</keyword>
<dbReference type="PROSITE" id="PS51186">
    <property type="entry name" value="GNAT"/>
    <property type="match status" value="1"/>
</dbReference>
<dbReference type="Proteomes" id="UP000480570">
    <property type="component" value="Unassembled WGS sequence"/>
</dbReference>
<evidence type="ECO:0000313" key="2">
    <source>
        <dbReference type="EMBL" id="MYV06057.1"/>
    </source>
</evidence>
<accession>A0A7C9J4B6</accession>
<reference evidence="2 3" key="1">
    <citation type="journal article" date="2019" name="Appl. Environ. Microbiol.">
        <title>Genetic determinants of hydroxycinnamic acid metabolism in heterofermentative lactobacilli.</title>
        <authorList>
            <person name="Gaur G."/>
            <person name="Oh J.H."/>
            <person name="Filannino P."/>
            <person name="Gobbetti M."/>
            <person name="van Pijkeren J.P."/>
            <person name="Ganzle M.G."/>
        </authorList>
    </citation>
    <scope>NUCLEOTIDE SEQUENCE [LARGE SCALE GENOMIC DNA]</scope>
    <source>
        <strain evidence="2 3">FUA3583</strain>
    </source>
</reference>
<evidence type="ECO:0000259" key="1">
    <source>
        <dbReference type="PROSITE" id="PS51186"/>
    </source>
</evidence>
<dbReference type="AlphaFoldDB" id="A0A7C9J4B6"/>
<dbReference type="CDD" id="cd04301">
    <property type="entry name" value="NAT_SF"/>
    <property type="match status" value="1"/>
</dbReference>
<evidence type="ECO:0000313" key="3">
    <source>
        <dbReference type="Proteomes" id="UP000480570"/>
    </source>
</evidence>
<protein>
    <submittedName>
        <fullName evidence="2">GNAT family N-acetyltransferase</fullName>
    </submittedName>
</protein>
<dbReference type="GO" id="GO:0016747">
    <property type="term" value="F:acyltransferase activity, transferring groups other than amino-acyl groups"/>
    <property type="evidence" value="ECO:0007669"/>
    <property type="project" value="InterPro"/>
</dbReference>
<feature type="domain" description="N-acetyltransferase" evidence="1">
    <location>
        <begin position="7"/>
        <end position="174"/>
    </location>
</feature>
<sequence>MRGRRNVEIRLARVSDVPVIARIHVDSWQQTYSGLLPRKVIDQHSYPDRLALWEKIYQSDRTLVAIDEHSGRLLGFITGGPQRSHPEMTDYPGEIYGLYVDPKLEHHGIGTRLFYSKRAELLNERLLPFTIDCLSSNVPALGFYQSHGGELLKSGTYVANGCDFETQVLTFNMRVLGLD</sequence>
<organism evidence="2 3">
    <name type="scientific">Furfurilactobacillus rossiae</name>
    <dbReference type="NCBI Taxonomy" id="231049"/>
    <lineage>
        <taxon>Bacteria</taxon>
        <taxon>Bacillati</taxon>
        <taxon>Bacillota</taxon>
        <taxon>Bacilli</taxon>
        <taxon>Lactobacillales</taxon>
        <taxon>Lactobacillaceae</taxon>
        <taxon>Furfurilactobacillus</taxon>
    </lineage>
</organism>
<dbReference type="InterPro" id="IPR000182">
    <property type="entry name" value="GNAT_dom"/>
</dbReference>
<dbReference type="EMBL" id="WEZT01000020">
    <property type="protein sequence ID" value="MYV06057.1"/>
    <property type="molecule type" value="Genomic_DNA"/>
</dbReference>
<dbReference type="SUPFAM" id="SSF55729">
    <property type="entry name" value="Acyl-CoA N-acyltransferases (Nat)"/>
    <property type="match status" value="1"/>
</dbReference>
<dbReference type="Pfam" id="PF00583">
    <property type="entry name" value="Acetyltransf_1"/>
    <property type="match status" value="1"/>
</dbReference>
<dbReference type="Gene3D" id="3.40.630.30">
    <property type="match status" value="1"/>
</dbReference>
<comment type="caution">
    <text evidence="2">The sequence shown here is derived from an EMBL/GenBank/DDBJ whole genome shotgun (WGS) entry which is preliminary data.</text>
</comment>